<dbReference type="OrthoDB" id="137092at2"/>
<dbReference type="RefSeq" id="WP_012871708.1">
    <property type="nucleotide sequence ID" value="NC_013523.1"/>
</dbReference>
<evidence type="ECO:0000313" key="1">
    <source>
        <dbReference type="EMBL" id="ACZ38661.1"/>
    </source>
</evidence>
<dbReference type="AlphaFoldDB" id="D1C344"/>
<gene>
    <name evidence="1" type="ordered locus">Sthe_1226</name>
</gene>
<dbReference type="Proteomes" id="UP000002027">
    <property type="component" value="Chromosome 1"/>
</dbReference>
<dbReference type="InParanoid" id="D1C344"/>
<evidence type="ECO:0000313" key="2">
    <source>
        <dbReference type="Proteomes" id="UP000002027"/>
    </source>
</evidence>
<name>D1C344_SPHTD</name>
<accession>D1C344</accession>
<dbReference type="eggNOG" id="COG3170">
    <property type="taxonomic scope" value="Bacteria"/>
</dbReference>
<dbReference type="KEGG" id="sti:Sthe_1226"/>
<sequence length="566" mass="63984">MQTAEAASKPQFVGTEDEQRMAEEIFQALSTMGRLFPRSAPIRSPLSALAEFYASRHGERSAEEWSVEIDRVLSMNPDVFLREEAEGRVVFATTREGRAPVTEEEPVSEHTLAQRFQEPVPLPEQPKVFEPRRRPDLVGDTLVTEPADVVIPEITEEAAEPLPEEPAEIEVEAEVEPVPAMEAAALVSDEELAALDDAALAEIIRRDLRQDLSVANFGDQWMMEDKVPRLSRGELRRIREYLLERGEPLTDEILLQDVLGLNPSAADYELMRFALNFRLSREHREFEFVGTPGQRLWSTSGLPTIGTTKRKPSEIGSDYRFLLDYAKEPVEAAEPVVEHVLTFYEYHYGVLPYDANFAALLPPPMLPDQRAAVLVFESPQTYETFFVELRYPTGNRGGYLAGFEAFFSANLVPGALITIERSENDGTYLIEYLPVSGQDRKLLQLDEKKGRYVFRPTTFYCATQDNMLLTENRFPRLANQAPLEDRVRRRPEETLAAVFERIGEAEGSGDSVRYMAMLDDLVAVANVERPMPADLIRDIVQSPSNPQFSVDPDVEDVFYYQPNPAE</sequence>
<dbReference type="HOGENOM" id="CLU_439967_0_0_0"/>
<protein>
    <submittedName>
        <fullName evidence="1">Uncharacterized protein</fullName>
    </submittedName>
</protein>
<keyword evidence="2" id="KW-1185">Reference proteome</keyword>
<proteinExistence type="predicted"/>
<reference evidence="2" key="1">
    <citation type="submission" date="2009-11" db="EMBL/GenBank/DDBJ databases">
        <title>The complete chromosome 1 of Sphaerobacter thermophilus DSM 20745.</title>
        <authorList>
            <person name="Lucas S."/>
            <person name="Copeland A."/>
            <person name="Lapidus A."/>
            <person name="Glavina del Rio T."/>
            <person name="Dalin E."/>
            <person name="Tice H."/>
            <person name="Bruce D."/>
            <person name="Goodwin L."/>
            <person name="Pitluck S."/>
            <person name="Kyrpides N."/>
            <person name="Mavromatis K."/>
            <person name="Ivanova N."/>
            <person name="Mikhailova N."/>
            <person name="LaButti K.M."/>
            <person name="Clum A."/>
            <person name="Sun H.I."/>
            <person name="Brettin T."/>
            <person name="Detter J.C."/>
            <person name="Han C."/>
            <person name="Larimer F."/>
            <person name="Land M."/>
            <person name="Hauser L."/>
            <person name="Markowitz V."/>
            <person name="Cheng J.F."/>
            <person name="Hugenholtz P."/>
            <person name="Woyke T."/>
            <person name="Wu D."/>
            <person name="Steenblock K."/>
            <person name="Schneider S."/>
            <person name="Pukall R."/>
            <person name="Goeker M."/>
            <person name="Klenk H.P."/>
            <person name="Eisen J.A."/>
        </authorList>
    </citation>
    <scope>NUCLEOTIDE SEQUENCE [LARGE SCALE GENOMIC DNA]</scope>
    <source>
        <strain evidence="2">ATCC 49802 / DSM 20745 / S 6022</strain>
    </source>
</reference>
<dbReference type="STRING" id="479434.Sthe_1226"/>
<reference evidence="1 2" key="2">
    <citation type="journal article" date="2010" name="Stand. Genomic Sci.">
        <title>Complete genome sequence of Desulfohalobium retbaense type strain (HR(100)).</title>
        <authorList>
            <person name="Spring S."/>
            <person name="Nolan M."/>
            <person name="Lapidus A."/>
            <person name="Glavina Del Rio T."/>
            <person name="Copeland A."/>
            <person name="Tice H."/>
            <person name="Cheng J.F."/>
            <person name="Lucas S."/>
            <person name="Land M."/>
            <person name="Chen F."/>
            <person name="Bruce D."/>
            <person name="Goodwin L."/>
            <person name="Pitluck S."/>
            <person name="Ivanova N."/>
            <person name="Mavromatis K."/>
            <person name="Mikhailova N."/>
            <person name="Pati A."/>
            <person name="Chen A."/>
            <person name="Palaniappan K."/>
            <person name="Hauser L."/>
            <person name="Chang Y.J."/>
            <person name="Jeffries C.D."/>
            <person name="Munk C."/>
            <person name="Kiss H."/>
            <person name="Chain P."/>
            <person name="Han C."/>
            <person name="Brettin T."/>
            <person name="Detter J.C."/>
            <person name="Schuler E."/>
            <person name="Goker M."/>
            <person name="Rohde M."/>
            <person name="Bristow J."/>
            <person name="Eisen J.A."/>
            <person name="Markowitz V."/>
            <person name="Hugenholtz P."/>
            <person name="Kyrpides N.C."/>
            <person name="Klenk H.P."/>
        </authorList>
    </citation>
    <scope>NUCLEOTIDE SEQUENCE [LARGE SCALE GENOMIC DNA]</scope>
    <source>
        <strain evidence="2">ATCC 49802 / DSM 20745 / S 6022</strain>
    </source>
</reference>
<dbReference type="EMBL" id="CP001823">
    <property type="protein sequence ID" value="ACZ38661.1"/>
    <property type="molecule type" value="Genomic_DNA"/>
</dbReference>
<organism evidence="1 2">
    <name type="scientific">Sphaerobacter thermophilus (strain ATCC 49802 / DSM 20745 / KCCM 41009 / NCIMB 13125 / S 6022)</name>
    <dbReference type="NCBI Taxonomy" id="479434"/>
    <lineage>
        <taxon>Bacteria</taxon>
        <taxon>Pseudomonadati</taxon>
        <taxon>Thermomicrobiota</taxon>
        <taxon>Thermomicrobia</taxon>
        <taxon>Sphaerobacterales</taxon>
        <taxon>Sphaerobacterineae</taxon>
        <taxon>Sphaerobacteraceae</taxon>
        <taxon>Sphaerobacter</taxon>
    </lineage>
</organism>